<name>A0A4Q7PM10_9FIRM</name>
<sequence length="68" mass="7983">MIEGDGIIQEMYKSGMTVEEIAEKEGVTKKKVRDILNLEHIGKLKPEWIEWFTVEWTAAVRRLRHDSI</sequence>
<evidence type="ECO:0000313" key="2">
    <source>
        <dbReference type="Proteomes" id="UP000292927"/>
    </source>
</evidence>
<dbReference type="AlphaFoldDB" id="A0A4Q7PM10"/>
<accession>A0A4Q7PM10</accession>
<reference evidence="1 2" key="1">
    <citation type="submission" date="2019-02" db="EMBL/GenBank/DDBJ databases">
        <title>Genomic Encyclopedia of Type Strains, Phase IV (KMG-IV): sequencing the most valuable type-strain genomes for metagenomic binning, comparative biology and taxonomic classification.</title>
        <authorList>
            <person name="Goeker M."/>
        </authorList>
    </citation>
    <scope>NUCLEOTIDE SEQUENCE [LARGE SCALE GENOMIC DNA]</scope>
    <source>
        <strain evidence="1 2">DSM 29486</strain>
    </source>
</reference>
<keyword evidence="2" id="KW-1185">Reference proteome</keyword>
<protein>
    <submittedName>
        <fullName evidence="1">Uncharacterized protein</fullName>
    </submittedName>
</protein>
<dbReference type="RefSeq" id="WP_130434374.1">
    <property type="nucleotide sequence ID" value="NZ_SGXF01000002.1"/>
</dbReference>
<comment type="caution">
    <text evidence="1">The sequence shown here is derived from an EMBL/GenBank/DDBJ whole genome shotgun (WGS) entry which is preliminary data.</text>
</comment>
<gene>
    <name evidence="1" type="ORF">EV209_1356</name>
</gene>
<dbReference type="SUPFAM" id="SSF109709">
    <property type="entry name" value="KorB DNA-binding domain-like"/>
    <property type="match status" value="1"/>
</dbReference>
<organism evidence="1 2">
    <name type="scientific">Cuneatibacter caecimuris</name>
    <dbReference type="NCBI Taxonomy" id="1796618"/>
    <lineage>
        <taxon>Bacteria</taxon>
        <taxon>Bacillati</taxon>
        <taxon>Bacillota</taxon>
        <taxon>Clostridia</taxon>
        <taxon>Lachnospirales</taxon>
        <taxon>Lachnospiraceae</taxon>
        <taxon>Cuneatibacter</taxon>
    </lineage>
</organism>
<dbReference type="Gene3D" id="1.10.10.60">
    <property type="entry name" value="Homeodomain-like"/>
    <property type="match status" value="1"/>
</dbReference>
<dbReference type="EMBL" id="SGXF01000002">
    <property type="protein sequence ID" value="RZT00920.1"/>
    <property type="molecule type" value="Genomic_DNA"/>
</dbReference>
<proteinExistence type="predicted"/>
<dbReference type="Proteomes" id="UP000292927">
    <property type="component" value="Unassembled WGS sequence"/>
</dbReference>
<evidence type="ECO:0000313" key="1">
    <source>
        <dbReference type="EMBL" id="RZT00920.1"/>
    </source>
</evidence>